<accession>A0A9D4C8T7</accession>
<sequence>MSKFHEDWEKICVTINIKKTAPPPGGFVFLLITTIFNLVRDIHITYATNVTSRVGHVFLPIQTIFKLNCRIQETNIGPKMFTCFHYIQKTVPPPGGHVFPPIMTIFELVQDIYKINAKNVTSRERTTIEHCAHSLLYCHRQNAYQKENNQAAPTARNKNDSTSSILNQEPGLLKSQALIYHLLFSLT</sequence>
<reference evidence="2" key="2">
    <citation type="submission" date="2020-11" db="EMBL/GenBank/DDBJ databases">
        <authorList>
            <person name="McCartney M.A."/>
            <person name="Auch B."/>
            <person name="Kono T."/>
            <person name="Mallez S."/>
            <person name="Becker A."/>
            <person name="Gohl D.M."/>
            <person name="Silverstein K.A.T."/>
            <person name="Koren S."/>
            <person name="Bechman K.B."/>
            <person name="Herman A."/>
            <person name="Abrahante J.E."/>
            <person name="Garbe J."/>
        </authorList>
    </citation>
    <scope>NUCLEOTIDE SEQUENCE</scope>
    <source>
        <strain evidence="2">Duluth1</strain>
        <tissue evidence="2">Whole animal</tissue>
    </source>
</reference>
<protein>
    <submittedName>
        <fullName evidence="2">Uncharacterized protein</fullName>
    </submittedName>
</protein>
<evidence type="ECO:0000313" key="3">
    <source>
        <dbReference type="Proteomes" id="UP000828390"/>
    </source>
</evidence>
<proteinExistence type="predicted"/>
<evidence type="ECO:0000256" key="1">
    <source>
        <dbReference type="SAM" id="MobiDB-lite"/>
    </source>
</evidence>
<gene>
    <name evidence="2" type="ORF">DPMN_061898</name>
</gene>
<keyword evidence="3" id="KW-1185">Reference proteome</keyword>
<evidence type="ECO:0000313" key="2">
    <source>
        <dbReference type="EMBL" id="KAH3719069.1"/>
    </source>
</evidence>
<name>A0A9D4C8T7_DREPO</name>
<dbReference type="Proteomes" id="UP000828390">
    <property type="component" value="Unassembled WGS sequence"/>
</dbReference>
<comment type="caution">
    <text evidence="2">The sequence shown here is derived from an EMBL/GenBank/DDBJ whole genome shotgun (WGS) entry which is preliminary data.</text>
</comment>
<reference evidence="2" key="1">
    <citation type="journal article" date="2019" name="bioRxiv">
        <title>The Genome of the Zebra Mussel, Dreissena polymorpha: A Resource for Invasive Species Research.</title>
        <authorList>
            <person name="McCartney M.A."/>
            <person name="Auch B."/>
            <person name="Kono T."/>
            <person name="Mallez S."/>
            <person name="Zhang Y."/>
            <person name="Obille A."/>
            <person name="Becker A."/>
            <person name="Abrahante J.E."/>
            <person name="Garbe J."/>
            <person name="Badalamenti J.P."/>
            <person name="Herman A."/>
            <person name="Mangelson H."/>
            <person name="Liachko I."/>
            <person name="Sullivan S."/>
            <person name="Sone E.D."/>
            <person name="Koren S."/>
            <person name="Silverstein K.A.T."/>
            <person name="Beckman K.B."/>
            <person name="Gohl D.M."/>
        </authorList>
    </citation>
    <scope>NUCLEOTIDE SEQUENCE</scope>
    <source>
        <strain evidence="2">Duluth1</strain>
        <tissue evidence="2">Whole animal</tissue>
    </source>
</reference>
<organism evidence="2 3">
    <name type="scientific">Dreissena polymorpha</name>
    <name type="common">Zebra mussel</name>
    <name type="synonym">Mytilus polymorpha</name>
    <dbReference type="NCBI Taxonomy" id="45954"/>
    <lineage>
        <taxon>Eukaryota</taxon>
        <taxon>Metazoa</taxon>
        <taxon>Spiralia</taxon>
        <taxon>Lophotrochozoa</taxon>
        <taxon>Mollusca</taxon>
        <taxon>Bivalvia</taxon>
        <taxon>Autobranchia</taxon>
        <taxon>Heteroconchia</taxon>
        <taxon>Euheterodonta</taxon>
        <taxon>Imparidentia</taxon>
        <taxon>Neoheterodontei</taxon>
        <taxon>Myida</taxon>
        <taxon>Dreissenoidea</taxon>
        <taxon>Dreissenidae</taxon>
        <taxon>Dreissena</taxon>
    </lineage>
</organism>
<feature type="region of interest" description="Disordered" evidence="1">
    <location>
        <begin position="147"/>
        <end position="166"/>
    </location>
</feature>
<dbReference type="EMBL" id="JAIWYP010000013">
    <property type="protein sequence ID" value="KAH3719069.1"/>
    <property type="molecule type" value="Genomic_DNA"/>
</dbReference>
<dbReference type="AlphaFoldDB" id="A0A9D4C8T7"/>